<evidence type="ECO:0000313" key="4">
    <source>
        <dbReference type="Proteomes" id="UP000075420"/>
    </source>
</evidence>
<keyword evidence="2" id="KW-0472">Membrane</keyword>
<sequence length="315" mass="34566">MKTPGKPTPKKQSPKQQREQAIAALRSGKPPADPLAQLNPRSLALRVGIPALIVWAIALAIPGVWPKVVAGVLTVVVAGVILWALRFATRSRAVAQIVHTADTAEARKDAIAKLDTDFKKGDAAAIFAKAQLQMQEDPRAALRTLETINLDKVMAPMADEARAQRGMIHLILSETDEARALVDKIDMTRHKEPRIRAMMAAIVGEAWARTGQATKAVELLETFDPNDEAYAELKPQLLRSRAFAYAWANNTKQMKATLRGLSALNPQYLSGFVTRKKSPMGVPPRGVHPMLEKEALEMLMRSGAVPRKMQQVRRG</sequence>
<feature type="transmembrane region" description="Helical" evidence="2">
    <location>
        <begin position="43"/>
        <end position="62"/>
    </location>
</feature>
<feature type="transmembrane region" description="Helical" evidence="2">
    <location>
        <begin position="68"/>
        <end position="85"/>
    </location>
</feature>
<reference evidence="3 4" key="1">
    <citation type="submission" date="2014-02" db="EMBL/GenBank/DDBJ databases">
        <title>The small core and large imbalanced accessory genome model reveals a collaborative survival strategy of Sorangium cellulosum strains in nature.</title>
        <authorList>
            <person name="Han K."/>
            <person name="Peng R."/>
            <person name="Blom J."/>
            <person name="Li Y.-Z."/>
        </authorList>
    </citation>
    <scope>NUCLEOTIDE SEQUENCE [LARGE SCALE GENOMIC DNA]</scope>
    <source>
        <strain evidence="3 4">So0157-25</strain>
    </source>
</reference>
<comment type="caution">
    <text evidence="3">The sequence shown here is derived from an EMBL/GenBank/DDBJ whole genome shotgun (WGS) entry which is preliminary data.</text>
</comment>
<proteinExistence type="predicted"/>
<evidence type="ECO:0000313" key="3">
    <source>
        <dbReference type="EMBL" id="KYF49910.1"/>
    </source>
</evidence>
<accession>A0A150P304</accession>
<organism evidence="3 4">
    <name type="scientific">Sorangium cellulosum</name>
    <name type="common">Polyangium cellulosum</name>
    <dbReference type="NCBI Taxonomy" id="56"/>
    <lineage>
        <taxon>Bacteria</taxon>
        <taxon>Pseudomonadati</taxon>
        <taxon>Myxococcota</taxon>
        <taxon>Polyangia</taxon>
        <taxon>Polyangiales</taxon>
        <taxon>Polyangiaceae</taxon>
        <taxon>Sorangium</taxon>
    </lineage>
</organism>
<keyword evidence="2" id="KW-0812">Transmembrane</keyword>
<protein>
    <submittedName>
        <fullName evidence="3">Uncharacterized protein</fullName>
    </submittedName>
</protein>
<keyword evidence="2" id="KW-1133">Transmembrane helix</keyword>
<name>A0A150P304_SORCE</name>
<dbReference type="Proteomes" id="UP000075420">
    <property type="component" value="Unassembled WGS sequence"/>
</dbReference>
<evidence type="ECO:0000256" key="2">
    <source>
        <dbReference type="SAM" id="Phobius"/>
    </source>
</evidence>
<feature type="region of interest" description="Disordered" evidence="1">
    <location>
        <begin position="1"/>
        <end position="22"/>
    </location>
</feature>
<dbReference type="EMBL" id="JELY01003305">
    <property type="protein sequence ID" value="KYF49910.1"/>
    <property type="molecule type" value="Genomic_DNA"/>
</dbReference>
<evidence type="ECO:0000256" key="1">
    <source>
        <dbReference type="SAM" id="MobiDB-lite"/>
    </source>
</evidence>
<dbReference type="AlphaFoldDB" id="A0A150P304"/>
<gene>
    <name evidence="3" type="ORF">BE08_37515</name>
</gene>